<feature type="region of interest" description="Disordered" evidence="1">
    <location>
        <begin position="3188"/>
        <end position="3222"/>
    </location>
</feature>
<reference evidence="2" key="1">
    <citation type="submission" date="2021-01" db="EMBL/GenBank/DDBJ databases">
        <authorList>
            <person name="Corre E."/>
            <person name="Pelletier E."/>
            <person name="Niang G."/>
            <person name="Scheremetjew M."/>
            <person name="Finn R."/>
            <person name="Kale V."/>
            <person name="Holt S."/>
            <person name="Cochrane G."/>
            <person name="Meng A."/>
            <person name="Brown T."/>
            <person name="Cohen L."/>
        </authorList>
    </citation>
    <scope>NUCLEOTIDE SEQUENCE</scope>
    <source>
        <strain evidence="2">CCMP1320</strain>
    </source>
</reference>
<organism evidence="2">
    <name type="scientific">Dunaliella tertiolecta</name>
    <name type="common">Green alga</name>
    <dbReference type="NCBI Taxonomy" id="3047"/>
    <lineage>
        <taxon>Eukaryota</taxon>
        <taxon>Viridiplantae</taxon>
        <taxon>Chlorophyta</taxon>
        <taxon>core chlorophytes</taxon>
        <taxon>Chlorophyceae</taxon>
        <taxon>CS clade</taxon>
        <taxon>Chlamydomonadales</taxon>
        <taxon>Dunaliellaceae</taxon>
        <taxon>Dunaliella</taxon>
    </lineage>
</organism>
<feature type="compositionally biased region" description="Polar residues" evidence="1">
    <location>
        <begin position="1726"/>
        <end position="1735"/>
    </location>
</feature>
<dbReference type="PANTHER" id="PTHR24216:SF65">
    <property type="entry name" value="PAXILLIN-LIKE PROTEIN 1"/>
    <property type="match status" value="1"/>
</dbReference>
<feature type="compositionally biased region" description="Low complexity" evidence="1">
    <location>
        <begin position="2378"/>
        <end position="2390"/>
    </location>
</feature>
<feature type="compositionally biased region" description="Polar residues" evidence="1">
    <location>
        <begin position="3529"/>
        <end position="3541"/>
    </location>
</feature>
<feature type="region of interest" description="Disordered" evidence="1">
    <location>
        <begin position="2468"/>
        <end position="2513"/>
    </location>
</feature>
<feature type="compositionally biased region" description="Low complexity" evidence="1">
    <location>
        <begin position="633"/>
        <end position="643"/>
    </location>
</feature>
<gene>
    <name evidence="2" type="ORF">DTER00134_LOCUS4832</name>
</gene>
<feature type="region of interest" description="Disordered" evidence="1">
    <location>
        <begin position="3036"/>
        <end position="3068"/>
    </location>
</feature>
<feature type="compositionally biased region" description="Low complexity" evidence="1">
    <location>
        <begin position="3377"/>
        <end position="3392"/>
    </location>
</feature>
<dbReference type="Gene3D" id="1.25.10.10">
    <property type="entry name" value="Leucine-rich Repeat Variant"/>
    <property type="match status" value="2"/>
</dbReference>
<dbReference type="SUPFAM" id="SSF48371">
    <property type="entry name" value="ARM repeat"/>
    <property type="match status" value="3"/>
</dbReference>
<feature type="region of interest" description="Disordered" evidence="1">
    <location>
        <begin position="2555"/>
        <end position="2589"/>
    </location>
</feature>
<dbReference type="EMBL" id="HBIP01008790">
    <property type="protein sequence ID" value="CAE0489761.1"/>
    <property type="molecule type" value="Transcribed_RNA"/>
</dbReference>
<proteinExistence type="predicted"/>
<evidence type="ECO:0000256" key="1">
    <source>
        <dbReference type="SAM" id="MobiDB-lite"/>
    </source>
</evidence>
<dbReference type="PANTHER" id="PTHR24216">
    <property type="entry name" value="PAXILLIN-RELATED"/>
    <property type="match status" value="1"/>
</dbReference>
<feature type="compositionally biased region" description="Basic and acidic residues" evidence="1">
    <location>
        <begin position="3777"/>
        <end position="3786"/>
    </location>
</feature>
<dbReference type="InterPro" id="IPR016024">
    <property type="entry name" value="ARM-type_fold"/>
</dbReference>
<feature type="compositionally biased region" description="Low complexity" evidence="1">
    <location>
        <begin position="2327"/>
        <end position="2355"/>
    </location>
</feature>
<feature type="region of interest" description="Disordered" evidence="1">
    <location>
        <begin position="600"/>
        <end position="652"/>
    </location>
</feature>
<feature type="compositionally biased region" description="Low complexity" evidence="1">
    <location>
        <begin position="3787"/>
        <end position="3811"/>
    </location>
</feature>
<feature type="region of interest" description="Disordered" evidence="1">
    <location>
        <begin position="1913"/>
        <end position="1959"/>
    </location>
</feature>
<accession>A0A7S3QQN3</accession>
<feature type="region of interest" description="Disordered" evidence="1">
    <location>
        <begin position="2036"/>
        <end position="2064"/>
    </location>
</feature>
<sequence length="3852" mass="396133">MAKLLQPLLKHLPSQASQQAQTLIQSPPVPLHALHLHERRLLGPLVQLLRHKDDAVRHQSLYVLLECVRSSPLGMAELVDTPNCMQALVHVLTAGVQGPASAQAIAVTAAHVLWNLSSDVGVRALMHEHTPSLGKVFFGLLDHASVHMRAAGSGALYNLASSIGQVARELPCNTQLVAFLVSMLGKDKDWRQVPHAGQQPAEWQQQQDLLQGRLGRLYIDANLGGGGPQQDMAFEAEVLVEAHAAGLLSILVQSNAQAQLLLSLEGGIEQVLLGLQVTASSPVLQHASAQLRDTCGRVLMGLLCHASTRISTTTSHMLLTHAVCLESEAAQLVCGNASVRRGMADALAAAALALGVPKQEVASSLSSLPQGAPDPPLIRASFEVGADGEAAVSGVSTAEGKAAALQQLQARGGKEEGGSELRRSKRWQALEAKAQGSDPLERLQAGQDVMYMLHVLVADEECARAFAVADYGIVHMLRLMAFLDVNAALRSTTPAPALSTTSDKSSASAVALASGAPRPGTELGMAQGANAGSQQAMQKLAASTEALRDDQVLTGLQALAAGTLAHLAGFEAIRQLPAMQQALSPEPYQLTALAVLMLPQPEPSKSMPSTASSHPNGQHSAAGTQLRDNRNNSGAATAEGSTSSEKKPALQPNPMCVQGVHLQGMLAMLLAAVAQHGPFAYATFTSVLLQAPGSLGIILSLLPSPKDRVAATQAQAKWPPSAPLSTRTRPFSSGSAAGSSMEAGLGPKLQGKGTNEGLAKPSAGAEERDRASAIKRNGVPDLWVSDYPLALSLLACPRLDMGRPWLVAKPASMMAALKLCCVAAAGSRDVAWVLASKTPLVPSTLTLLMGKSQVMDLWHYSGLSPADWQYSLQHWGLGVLKALVTSLDDAQAYDQIAMKADLVPTLLHSLHSPSPVVCVDALELLEALLGHILCSQVLENSNHASKLVVQLMLMAGLLEPSNSSNSLGSALHSSNTPIRLQAACLANRRKANSPNKGNKQSARAQASVAQQQEQACVASAAASVLHLLAASAEPPYNVTLGHLAGVPHAMEALVEQIGLLAMKLATPSVRALEHEVDQLRHLTGLAAEACLKGVMPPLLPHPPPCPLLDISQHTARLQTSSGRSPNHDGQLPTRTGTSSARHGSSHSKVGSVLPGPAGDALRSLAHVRSALEVVSECAGALLHALNHDGVVELMPQVYSAGDERSSNQHGLWPEILSARAGGTGHTPGHSRMPSGLPAMQIQEHMSVNGPSPLGLQPYNAGMDMSAFPTHYRPPRAALESICHDSLVILHRLLIFWSLEAPAVLASHLEGVHRCLYQGGPLQDDSPGPYKDTGQHGSQGGINGVGCPLPPPFGSNPTHRLALIAEICGEGLVRTSSVAVQRAAAHCLNATVALHPDLAKFILATLPKVRSNALDVMMAAVVRMGGGDSGASQEHRVELALAALAAASGSSNLKRIAGAPSRSLFLPSSQQRQRQHHNSGTCSGALKPPGGTDGAQLKGNKALGGADAEDTENPLLDDLMSYAEVMVASFDAVRRLLLAAPKDKAGLLRPVLATKDTSDLPQQYYQFSRQGVSGGGVGSRATPQQGIQKRRYVREVLANNSKPYSPSIDAAADPRTSHSLSYAGVPPSHLHAWREDWSLGLQDQLGGASDAGIGEQQVAKALDLMLEEDTLSQLQAMLEAVWAQQREAWALCVGQVRRALDQRNLQLIPPVETRRLPQGDSFKGKAQSGNLKQQPGTSVASQATTQQQNHGGFYKCNSWDGFRLEAEDGAGWARISDALQRVAAASAAAAANVPPDLRLVAAEVVVAVGPLAQKPLIGKAGGLLRGLGSVLAEPFSGASAGTGTASIPNPPVNLAATHMTGEGSSGRSVGDALMLRLQERQQKLLVLQALWSLSRTPGGPQAISISGAAAASAMPGGARSRRSSPANHMATNNARSTAHGHGNASSNSSGSPGSGSAKASMGVPVLPGLVSLIVQVQDHGLKAHAAGVVAAVSCHLDPSLLSTIGGTAGLAAGLVAVVTNLVPVLTKALFTANGVRTPSPSSYAGPTHSPPPLPRTASPGMGSAYGPEGPDFNTIEAQAMACITALAALAELCRSAPVAARVATLKGLPAALAAALRMHSMDICLYAAGLAGNLLSHTASQSATITAARGTLSKDLVKCLKVLCTAPHPSSSTPSSSPAAHFQQSATAGPSAAGQSVPGYPATAPGGGGAGSSTLQGMHAAVLQPASDPSQEPVGSPPGALEPVGKQEALMLLLGALRNLASCDQGRAEMANDSATVPLLLCILRQEPWQIARPNQSKARTLKEQRRYDVNMGPVMEPYRPQVPSDSAAGEHAGTAARGRAGEGEAPAPGPHGAHGNPTSSPPRALRTLGIHGQGPGGHAAEAGASRAGTGAEAGEGGGMQSGQQHSGSRGSEHQLQEPMYRPHIQVLAASVLANLSVDRGSQEAFVTDADLVIRALLDVLSCAVTLPAPSHPSPGPSTSPFSSQASNVRQPSKMSPMSALQESMSKGSPALHDREKIAYSRAPSDSFTRRAPGLVTSASGSLAISASSVQSSAVHLSMDSTEEGQLSGSRLRQGAGAESPAHSSMPALGPFDSGSGYTAVAGHPNANEAAAGGGTSVIPIPENPAVASQLQCYVAVALSNAMSHAVLARAALVHVRTVPLLCALIMRIPCPGDILEAASTSPQSLHSQRQTLEGWGRLISVAALRALQQLLSSVGPRAVQQLREPKPGEALPVSMRSHSKLPSMLPGPAVQQGSPLGSATAASLQASLGVAGVSVAGLPPTPTLKQLLDKTITLLDWVNYYDFEEPEAAGRGTDGRPSSQQNNGCTAAAAAGPGLAGAAAALLGACACYSIPMEYEAYVAPALPCLVRLVQLPIMQHISQAMHTPAAGAAVPMLPVQRPPQLGGAAAGGGGLSPLEGAAAHATAALWALVSNPACAPWAVKVAADADAVDSMLAHCAWGQHAGSGAGGTRARFSAHRLFSAATVGHLAVLRGCAVPACLHLLHTLLLQDGPSAHGVVGALVDLATLAIPQVGAQASQEGGSSGAARQQQQQQQQQRRGAPRPGRGRPVAQDIERGARAEALALVGAPQDVACMLGLQAAGTLSCLVSSSTRAACTSLAWPGVQPVMLALLRSGHQDSKLAGVTLVGALAGPGIGTLTAGTAGAAAAEAAGTQGSNASAIATATAGGMAAGAGSGAPGSEAVSTGKGGQGPQENEQAASLAAVTGGAQAPSIFPKPLAFVVTDAPEHEDGAQAARWALLGYGKDGSRPPAGTLGVDPIKGVPEKGAELLHTLLSTCIGGIVSAGSASPAMWSSREEALVVASAAVAVADLALEEDVAVLLATANMRSSGDSTAAGIAGVNRAKPPLMRPEGKDARQRAAGGETSTGAAADAAAAPHALTAQAGPLQPHATHLQQQAPGHPGVNSFVPTDGVPPPGPVAIVDVLVRLLMVPFNMLQQQQQQPTHVYDYTRAHQHNVAYLFNNPGREAPPTPMTPAEQGHSNPAVGLPVAVRVEAMRGLNNWPPLGGYNSQLNPGTPSIGSSRQHVQHEQQGLEHGSISLAGTPAKPHALDGAPQPHFNLSLANQSLLKKRQQLEVQRELEAAAKFQADLQLAAVAAAAAAGALQNVLSWPHACNALLSHPSVLPCVEKALLAMPALQHHALTPAAIQPQKEPSTALQTHHVTLATLSCCLLGCVANFAALEEGRNKVLLRQPILEVLVNSLGDGSPLDPKPPPPAPQPSRGSGPLIKGPPLPSTTADGKASTVNKASLKASDGSQGPPKDAEPQEQQRMRQQVQQQQQQQRLQHWQQQQQQQRVLAAEPCSAQPKPLAKARKGCCCAAAADGLEGKAAAAAAGK</sequence>
<feature type="region of interest" description="Disordered" evidence="1">
    <location>
        <begin position="2169"/>
        <end position="2214"/>
    </location>
</feature>
<feature type="compositionally biased region" description="Pro residues" evidence="1">
    <location>
        <begin position="3726"/>
        <end position="3735"/>
    </location>
</feature>
<feature type="compositionally biased region" description="Low complexity" evidence="1">
    <location>
        <begin position="1913"/>
        <end position="1925"/>
    </location>
</feature>
<feature type="compositionally biased region" description="Low complexity" evidence="1">
    <location>
        <begin position="1938"/>
        <end position="1959"/>
    </location>
</feature>
<feature type="compositionally biased region" description="Polar residues" evidence="1">
    <location>
        <begin position="3751"/>
        <end position="3763"/>
    </location>
</feature>
<feature type="compositionally biased region" description="Polar residues" evidence="1">
    <location>
        <begin position="606"/>
        <end position="623"/>
    </location>
</feature>
<feature type="compositionally biased region" description="Low complexity" evidence="1">
    <location>
        <begin position="494"/>
        <end position="516"/>
    </location>
</feature>
<feature type="region of interest" description="Disordered" evidence="1">
    <location>
        <begin position="3360"/>
        <end position="3392"/>
    </location>
</feature>
<evidence type="ECO:0000313" key="2">
    <source>
        <dbReference type="EMBL" id="CAE0489761.1"/>
    </source>
</evidence>
<feature type="region of interest" description="Disordered" evidence="1">
    <location>
        <begin position="3529"/>
        <end position="3573"/>
    </location>
</feature>
<feature type="compositionally biased region" description="Polar residues" evidence="1">
    <location>
        <begin position="1115"/>
        <end position="1124"/>
    </location>
</feature>
<feature type="region of interest" description="Disordered" evidence="1">
    <location>
        <begin position="1115"/>
        <end position="1154"/>
    </location>
</feature>
<feature type="region of interest" description="Disordered" evidence="1">
    <location>
        <begin position="1715"/>
        <end position="1735"/>
    </location>
</feature>
<protein>
    <submittedName>
        <fullName evidence="2">Uncharacterized protein</fullName>
    </submittedName>
</protein>
<feature type="region of interest" description="Disordered" evidence="1">
    <location>
        <begin position="715"/>
        <end position="771"/>
    </location>
</feature>
<feature type="region of interest" description="Disordered" evidence="1">
    <location>
        <begin position="2294"/>
        <end position="2416"/>
    </location>
</feature>
<feature type="region of interest" description="Disordered" evidence="1">
    <location>
        <begin position="1465"/>
        <end position="1508"/>
    </location>
</feature>
<feature type="region of interest" description="Disordered" evidence="1">
    <location>
        <begin position="2222"/>
        <end position="2241"/>
    </location>
</feature>
<feature type="compositionally biased region" description="Polar residues" evidence="1">
    <location>
        <begin position="2484"/>
        <end position="2506"/>
    </location>
</feature>
<feature type="region of interest" description="Disordered" evidence="1">
    <location>
        <begin position="3721"/>
        <end position="3822"/>
    </location>
</feature>
<dbReference type="InterPro" id="IPR011989">
    <property type="entry name" value="ARM-like"/>
</dbReference>
<feature type="region of interest" description="Disordered" evidence="1">
    <location>
        <begin position="494"/>
        <end position="530"/>
    </location>
</feature>
<feature type="compositionally biased region" description="Gly residues" evidence="1">
    <location>
        <begin position="2391"/>
        <end position="2400"/>
    </location>
</feature>
<feature type="compositionally biased region" description="Polar residues" evidence="1">
    <location>
        <begin position="1132"/>
        <end position="1148"/>
    </location>
</feature>
<feature type="compositionally biased region" description="Low complexity" evidence="1">
    <location>
        <begin position="2169"/>
        <end position="2180"/>
    </location>
</feature>
<name>A0A7S3QQN3_DUNTE</name>